<evidence type="ECO:0000256" key="1">
    <source>
        <dbReference type="SAM" id="MobiDB-lite"/>
    </source>
</evidence>
<evidence type="ECO:0000259" key="2">
    <source>
        <dbReference type="PROSITE" id="PS50097"/>
    </source>
</evidence>
<name>A0A0C3D3A5_OIDMZ</name>
<dbReference type="Proteomes" id="UP000054321">
    <property type="component" value="Unassembled WGS sequence"/>
</dbReference>
<accession>A0A0C3D3A5</accession>
<dbReference type="InParanoid" id="A0A0C3D3A5"/>
<dbReference type="InterPro" id="IPR000210">
    <property type="entry name" value="BTB/POZ_dom"/>
</dbReference>
<gene>
    <name evidence="3" type="ORF">OIDMADRAFT_132189</name>
</gene>
<dbReference type="PANTHER" id="PTHR47843:SF5">
    <property type="entry name" value="BTB_POZ DOMAIN PROTEIN"/>
    <property type="match status" value="1"/>
</dbReference>
<proteinExistence type="predicted"/>
<dbReference type="SUPFAM" id="SSF54695">
    <property type="entry name" value="POZ domain"/>
    <property type="match status" value="1"/>
</dbReference>
<reference evidence="3 4" key="1">
    <citation type="submission" date="2014-04" db="EMBL/GenBank/DDBJ databases">
        <authorList>
            <consortium name="DOE Joint Genome Institute"/>
            <person name="Kuo A."/>
            <person name="Martino E."/>
            <person name="Perotto S."/>
            <person name="Kohler A."/>
            <person name="Nagy L.G."/>
            <person name="Floudas D."/>
            <person name="Copeland A."/>
            <person name="Barry K.W."/>
            <person name="Cichocki N."/>
            <person name="Veneault-Fourrey C."/>
            <person name="LaButti K."/>
            <person name="Lindquist E.A."/>
            <person name="Lipzen A."/>
            <person name="Lundell T."/>
            <person name="Morin E."/>
            <person name="Murat C."/>
            <person name="Sun H."/>
            <person name="Tunlid A."/>
            <person name="Henrissat B."/>
            <person name="Grigoriev I.V."/>
            <person name="Hibbett D.S."/>
            <person name="Martin F."/>
            <person name="Nordberg H.P."/>
            <person name="Cantor M.N."/>
            <person name="Hua S.X."/>
        </authorList>
    </citation>
    <scope>NUCLEOTIDE SEQUENCE [LARGE SCALE GENOMIC DNA]</scope>
    <source>
        <strain evidence="3 4">Zn</strain>
    </source>
</reference>
<dbReference type="STRING" id="913774.A0A0C3D3A5"/>
<sequence length="316" mass="35245">MPASFQEIINSRLFKFIVGEGASEFSVHEDAVAHLSKPLHSLTKGSSSEARAGRARWNDVSKDTFERFVQFAYTGDYSIPTTEKRGSEPQFDQVDTNISTKKNKKKKRRKESLPAVPEPDPEPEPADLAQNHVQEEEESVAAQSELHPEQDPAPIPEESKSAEQTTHILVADFDTLSYPLLASRDNYEGTCEPSTDFNKDHCYSNVLLSHASLYLLGDSQLVDSLKALALFKLHKTLCTFELDDDNIGDITDLARYAYSDGDKPVDEGLGGLRELVCQYLAIHAVELSSDPRFLNLLAGGGQIVKDFFKFQLQRIH</sequence>
<organism evidence="3 4">
    <name type="scientific">Oidiodendron maius (strain Zn)</name>
    <dbReference type="NCBI Taxonomy" id="913774"/>
    <lineage>
        <taxon>Eukaryota</taxon>
        <taxon>Fungi</taxon>
        <taxon>Dikarya</taxon>
        <taxon>Ascomycota</taxon>
        <taxon>Pezizomycotina</taxon>
        <taxon>Leotiomycetes</taxon>
        <taxon>Leotiomycetes incertae sedis</taxon>
        <taxon>Myxotrichaceae</taxon>
        <taxon>Oidiodendron</taxon>
    </lineage>
</organism>
<dbReference type="Gene3D" id="3.30.710.10">
    <property type="entry name" value="Potassium Channel Kv1.1, Chain A"/>
    <property type="match status" value="1"/>
</dbReference>
<dbReference type="InterPro" id="IPR011333">
    <property type="entry name" value="SKP1/BTB/POZ_sf"/>
</dbReference>
<feature type="compositionally biased region" description="Basic residues" evidence="1">
    <location>
        <begin position="101"/>
        <end position="110"/>
    </location>
</feature>
<keyword evidence="4" id="KW-1185">Reference proteome</keyword>
<dbReference type="EMBL" id="KN832884">
    <property type="protein sequence ID" value="KIM96402.1"/>
    <property type="molecule type" value="Genomic_DNA"/>
</dbReference>
<feature type="region of interest" description="Disordered" evidence="1">
    <location>
        <begin position="78"/>
        <end position="162"/>
    </location>
</feature>
<protein>
    <recommendedName>
        <fullName evidence="2">BTB domain-containing protein</fullName>
    </recommendedName>
</protein>
<evidence type="ECO:0000313" key="4">
    <source>
        <dbReference type="Proteomes" id="UP000054321"/>
    </source>
</evidence>
<dbReference type="AlphaFoldDB" id="A0A0C3D3A5"/>
<dbReference type="PANTHER" id="PTHR47843">
    <property type="entry name" value="BTB DOMAIN-CONTAINING PROTEIN-RELATED"/>
    <property type="match status" value="1"/>
</dbReference>
<feature type="domain" description="BTB" evidence="2">
    <location>
        <begin position="12"/>
        <end position="81"/>
    </location>
</feature>
<evidence type="ECO:0000313" key="3">
    <source>
        <dbReference type="EMBL" id="KIM96402.1"/>
    </source>
</evidence>
<dbReference type="OrthoDB" id="9997739at2759"/>
<reference evidence="4" key="2">
    <citation type="submission" date="2015-01" db="EMBL/GenBank/DDBJ databases">
        <title>Evolutionary Origins and Diversification of the Mycorrhizal Mutualists.</title>
        <authorList>
            <consortium name="DOE Joint Genome Institute"/>
            <consortium name="Mycorrhizal Genomics Consortium"/>
            <person name="Kohler A."/>
            <person name="Kuo A."/>
            <person name="Nagy L.G."/>
            <person name="Floudas D."/>
            <person name="Copeland A."/>
            <person name="Barry K.W."/>
            <person name="Cichocki N."/>
            <person name="Veneault-Fourrey C."/>
            <person name="LaButti K."/>
            <person name="Lindquist E.A."/>
            <person name="Lipzen A."/>
            <person name="Lundell T."/>
            <person name="Morin E."/>
            <person name="Murat C."/>
            <person name="Riley R."/>
            <person name="Ohm R."/>
            <person name="Sun H."/>
            <person name="Tunlid A."/>
            <person name="Henrissat B."/>
            <person name="Grigoriev I.V."/>
            <person name="Hibbett D.S."/>
            <person name="Martin F."/>
        </authorList>
    </citation>
    <scope>NUCLEOTIDE SEQUENCE [LARGE SCALE GENOMIC DNA]</scope>
    <source>
        <strain evidence="4">Zn</strain>
    </source>
</reference>
<dbReference type="PROSITE" id="PS50097">
    <property type="entry name" value="BTB"/>
    <property type="match status" value="1"/>
</dbReference>
<dbReference type="HOGENOM" id="CLU_056399_2_1_1"/>